<keyword evidence="3 9" id="KW-0328">Glycosyltransferase</keyword>
<evidence type="ECO:0000256" key="6">
    <source>
        <dbReference type="ARBA" id="ARBA00035024"/>
    </source>
</evidence>
<dbReference type="GO" id="GO:0009435">
    <property type="term" value="P:NAD+ biosynthetic process"/>
    <property type="evidence" value="ECO:0007669"/>
    <property type="project" value="InterPro"/>
</dbReference>
<dbReference type="SUPFAM" id="SSF51690">
    <property type="entry name" value="Nicotinate/Quinolinate PRTase C-terminal domain-like"/>
    <property type="match status" value="1"/>
</dbReference>
<dbReference type="InterPro" id="IPR036068">
    <property type="entry name" value="Nicotinate_pribotase-like_C"/>
</dbReference>
<dbReference type="InterPro" id="IPR013785">
    <property type="entry name" value="Aldolase_TIM"/>
</dbReference>
<reference evidence="9 10" key="1">
    <citation type="submission" date="2018-01" db="EMBL/GenBank/DDBJ databases">
        <title>Draft Genome Sequence of Salmonella Enteritidis Phage SE131.</title>
        <authorList>
            <person name="Kim Y."/>
            <person name="Han B.K."/>
            <person name="Kim H."/>
            <person name="Kim D."/>
        </authorList>
    </citation>
    <scope>NUCLEOTIDE SEQUENCE [LARGE SCALE GENOMIC DNA]</scope>
</reference>
<evidence type="ECO:0000256" key="7">
    <source>
        <dbReference type="ARBA" id="ARBA00035036"/>
    </source>
</evidence>
<dbReference type="KEGG" id="vg:77948285"/>
<dbReference type="InterPro" id="IPR041525">
    <property type="entry name" value="N/Namide_PRibTrfase"/>
</dbReference>
<dbReference type="GeneID" id="77948285"/>
<feature type="domain" description="Nicotinate/nicotinamide phosphoribosyltransferase" evidence="8">
    <location>
        <begin position="193"/>
        <end position="504"/>
    </location>
</feature>
<evidence type="ECO:0000256" key="1">
    <source>
        <dbReference type="ARBA" id="ARBA00010897"/>
    </source>
</evidence>
<dbReference type="PANTHER" id="PTHR43816">
    <property type="entry name" value="NICOTINAMIDE PHOSPHORIBOSYLTRANSFERASE"/>
    <property type="match status" value="1"/>
</dbReference>
<dbReference type="PANTHER" id="PTHR43816:SF1">
    <property type="entry name" value="NICOTINAMIDE PHOSPHORIBOSYLTRANSFERASE"/>
    <property type="match status" value="1"/>
</dbReference>
<dbReference type="EMBL" id="MG873442">
    <property type="protein sequence ID" value="AVJ48166.1"/>
    <property type="molecule type" value="Genomic_DNA"/>
</dbReference>
<proteinExistence type="inferred from homology"/>
<evidence type="ECO:0000256" key="4">
    <source>
        <dbReference type="ARBA" id="ARBA00022679"/>
    </source>
</evidence>
<name>A0A2P1CAA3_9CAUD</name>
<accession>A0A2P1CAA3</accession>
<keyword evidence="4 9" id="KW-0808">Transferase</keyword>
<keyword evidence="2" id="KW-0662">Pyridine nucleotide biosynthesis</keyword>
<dbReference type="GO" id="GO:0047280">
    <property type="term" value="F:nicotinamide phosphoribosyltransferase activity"/>
    <property type="evidence" value="ECO:0007669"/>
    <property type="project" value="UniProtKB-EC"/>
</dbReference>
<dbReference type="InterPro" id="IPR016471">
    <property type="entry name" value="Nicotinamide_PRibTrfase"/>
</dbReference>
<dbReference type="EC" id="2.4.2.12" evidence="6"/>
<evidence type="ECO:0000256" key="5">
    <source>
        <dbReference type="ARBA" id="ARBA00035007"/>
    </source>
</evidence>
<comment type="pathway">
    <text evidence="5">Cofactor biosynthesis; NAD(+) biosynthesis; nicotinamide D-ribonucleotide from 5-phospho-alpha-D-ribose 1-diphosphate and nicotinamide: step 1/1.</text>
</comment>
<keyword evidence="10" id="KW-1185">Reference proteome</keyword>
<evidence type="ECO:0000256" key="3">
    <source>
        <dbReference type="ARBA" id="ARBA00022676"/>
    </source>
</evidence>
<evidence type="ECO:0000313" key="10">
    <source>
        <dbReference type="Proteomes" id="UP000240649"/>
    </source>
</evidence>
<protein>
    <recommendedName>
        <fullName evidence="7">Nicotinamide phosphoribosyltransferase</fullName>
        <ecNumber evidence="6">2.4.2.12</ecNumber>
    </recommendedName>
</protein>
<evidence type="ECO:0000313" key="9">
    <source>
        <dbReference type="EMBL" id="AVJ48166.1"/>
    </source>
</evidence>
<evidence type="ECO:0000259" key="8">
    <source>
        <dbReference type="Pfam" id="PF04095"/>
    </source>
</evidence>
<dbReference type="Gene3D" id="3.20.20.70">
    <property type="entry name" value="Aldolase class I"/>
    <property type="match status" value="1"/>
</dbReference>
<dbReference type="RefSeq" id="YP_010672015.1">
    <property type="nucleotide sequence ID" value="NC_070974.1"/>
</dbReference>
<dbReference type="NCBIfam" id="NF006629">
    <property type="entry name" value="PRK09198.1"/>
    <property type="match status" value="1"/>
</dbReference>
<evidence type="ECO:0000256" key="2">
    <source>
        <dbReference type="ARBA" id="ARBA00022642"/>
    </source>
</evidence>
<comment type="similarity">
    <text evidence="1">Belongs to the NAPRTase family.</text>
</comment>
<organism evidence="9 10">
    <name type="scientific">Salmonella phage SE131</name>
    <dbReference type="NCBI Taxonomy" id="2081631"/>
    <lineage>
        <taxon>Viruses</taxon>
        <taxon>Duplodnaviria</taxon>
        <taxon>Heunggongvirae</taxon>
        <taxon>Uroviricota</taxon>
        <taxon>Caudoviricetes</taxon>
        <taxon>Grimontviridae</taxon>
        <taxon>Moazamivirus</taxon>
        <taxon>Moazamivirus SE131</taxon>
    </lineage>
</organism>
<dbReference type="Pfam" id="PF04095">
    <property type="entry name" value="NAPRTase"/>
    <property type="match status" value="1"/>
</dbReference>
<dbReference type="Proteomes" id="UP000240649">
    <property type="component" value="Segment"/>
</dbReference>
<sequence>MVISPIFAIDGYKLGHRAQYPKGTTRVYSNFTPRANKYLKSPFFKALRGDEGSPILWVGAQTFMLQWLVDEFQNNFFNQDAHEVVEKFRASVNSYLGTDFDVKPFYDLHALGYLPIHVKAVPEGNVVNVKCPPITIINTLDEFYWIPNYLETLMSAELWPVATSATTALSFRLMSEYFAELTCDNNLHVQWQGHDFAARGSMGMWANSLTGVGHMMAYNGTDSVFARERFNAHYPTDAGRGGSVNATEHSVMCMGGKDDERETFVRLLTEVYPTGILSVVSDTWDFWSVLTNTLPSIKDIIMNRDGKLVVRPDSGVPEDIICGFTVVARFKDENIARQWMMDDANDLPEDGAYVVQIGEEYFTYAYFNGGYFCVTKKSEAEVKGAIQVLWDTFGGHINNKGYKVLDDHIGLIYGDSISLVRQLEIFQRLKAKGFASSNVVLGIGSFTYQYVTRDTLGWAMKATWGIVDGEPREIFKDPATDDGTKKSAKGLMAHFVDADGNWTFKDQATVEEEADTALVTIYRNGEVFTESGDDVLARIESYVNRTVKEAVAKGLF</sequence>